<accession>A0ABT7SZI9</accession>
<proteinExistence type="predicted"/>
<dbReference type="PANTHER" id="PTHR42939:SF1">
    <property type="entry name" value="ABC TRANSPORTER ATP-BINDING PROTEIN ALBC-RELATED"/>
    <property type="match status" value="1"/>
</dbReference>
<dbReference type="CDD" id="cd03230">
    <property type="entry name" value="ABC_DR_subfamily_A"/>
    <property type="match status" value="1"/>
</dbReference>
<reference evidence="5 6" key="1">
    <citation type="submission" date="2023-06" db="EMBL/GenBank/DDBJ databases">
        <title>Alteromonas sp. ASW11-36 isolated from intertidal sand.</title>
        <authorList>
            <person name="Li Y."/>
        </authorList>
    </citation>
    <scope>NUCLEOTIDE SEQUENCE [LARGE SCALE GENOMIC DNA]</scope>
    <source>
        <strain evidence="5 6">ASW11-36</strain>
    </source>
</reference>
<keyword evidence="1" id="KW-0813">Transport</keyword>
<evidence type="ECO:0000313" key="5">
    <source>
        <dbReference type="EMBL" id="MDM7861597.1"/>
    </source>
</evidence>
<evidence type="ECO:0000256" key="2">
    <source>
        <dbReference type="ARBA" id="ARBA00022741"/>
    </source>
</evidence>
<sequence>MNALITIENVNKSYGQHAVLKDINLTVQPGQILGLVGPNGAGKTTCLQALLGLSEYTGKIEVMQHDPSKKRHLMLNDVAYIADVAVLPKWLKVSQAIEYMADVHPNFNREQALTFLGKTNIGLDKRVKALSKGMVTQLHLALILAVDAKVLILDEPTLGLDILTRRQFYNHLLEDFYDESKCIIVTTHQIEEIENILTDVAFIQNGEIVLNESVDNIRNRFKILAVANQQMDQAKSLKPLFSNSMMGITTMLFDNADEESLTALGNVTSPSLADVFVGIMSREELA</sequence>
<keyword evidence="2" id="KW-0547">Nucleotide-binding</keyword>
<dbReference type="SUPFAM" id="SSF52540">
    <property type="entry name" value="P-loop containing nucleoside triphosphate hydrolases"/>
    <property type="match status" value="1"/>
</dbReference>
<dbReference type="InterPro" id="IPR003593">
    <property type="entry name" value="AAA+_ATPase"/>
</dbReference>
<dbReference type="RefSeq" id="WP_289366219.1">
    <property type="nucleotide sequence ID" value="NZ_JAUCBP010000011.1"/>
</dbReference>
<dbReference type="Pfam" id="PF00005">
    <property type="entry name" value="ABC_tran"/>
    <property type="match status" value="1"/>
</dbReference>
<evidence type="ECO:0000313" key="6">
    <source>
        <dbReference type="Proteomes" id="UP001234343"/>
    </source>
</evidence>
<dbReference type="PANTHER" id="PTHR42939">
    <property type="entry name" value="ABC TRANSPORTER ATP-BINDING PROTEIN ALBC-RELATED"/>
    <property type="match status" value="1"/>
</dbReference>
<organism evidence="5 6">
    <name type="scientific">Alteromonas arenosi</name>
    <dbReference type="NCBI Taxonomy" id="3055817"/>
    <lineage>
        <taxon>Bacteria</taxon>
        <taxon>Pseudomonadati</taxon>
        <taxon>Pseudomonadota</taxon>
        <taxon>Gammaproteobacteria</taxon>
        <taxon>Alteromonadales</taxon>
        <taxon>Alteromonadaceae</taxon>
        <taxon>Alteromonas/Salinimonas group</taxon>
        <taxon>Alteromonas</taxon>
    </lineage>
</organism>
<dbReference type="SMART" id="SM00382">
    <property type="entry name" value="AAA"/>
    <property type="match status" value="1"/>
</dbReference>
<keyword evidence="6" id="KW-1185">Reference proteome</keyword>
<keyword evidence="3 5" id="KW-0067">ATP-binding</keyword>
<evidence type="ECO:0000259" key="4">
    <source>
        <dbReference type="PROSITE" id="PS50893"/>
    </source>
</evidence>
<protein>
    <submittedName>
        <fullName evidence="5">ABC transporter ATP-binding protein</fullName>
    </submittedName>
</protein>
<dbReference type="EMBL" id="JAUCBP010000011">
    <property type="protein sequence ID" value="MDM7861597.1"/>
    <property type="molecule type" value="Genomic_DNA"/>
</dbReference>
<evidence type="ECO:0000256" key="3">
    <source>
        <dbReference type="ARBA" id="ARBA00022840"/>
    </source>
</evidence>
<dbReference type="InterPro" id="IPR003439">
    <property type="entry name" value="ABC_transporter-like_ATP-bd"/>
</dbReference>
<feature type="domain" description="ABC transporter" evidence="4">
    <location>
        <begin position="5"/>
        <end position="230"/>
    </location>
</feature>
<dbReference type="InterPro" id="IPR027417">
    <property type="entry name" value="P-loop_NTPase"/>
</dbReference>
<dbReference type="InterPro" id="IPR051782">
    <property type="entry name" value="ABC_Transporter_VariousFunc"/>
</dbReference>
<dbReference type="Proteomes" id="UP001234343">
    <property type="component" value="Unassembled WGS sequence"/>
</dbReference>
<dbReference type="Gene3D" id="3.40.50.300">
    <property type="entry name" value="P-loop containing nucleotide triphosphate hydrolases"/>
    <property type="match status" value="1"/>
</dbReference>
<dbReference type="GO" id="GO:0005524">
    <property type="term" value="F:ATP binding"/>
    <property type="evidence" value="ECO:0007669"/>
    <property type="project" value="UniProtKB-KW"/>
</dbReference>
<comment type="caution">
    <text evidence="5">The sequence shown here is derived from an EMBL/GenBank/DDBJ whole genome shotgun (WGS) entry which is preliminary data.</text>
</comment>
<dbReference type="PROSITE" id="PS50893">
    <property type="entry name" value="ABC_TRANSPORTER_2"/>
    <property type="match status" value="1"/>
</dbReference>
<name>A0ABT7SZI9_9ALTE</name>
<evidence type="ECO:0000256" key="1">
    <source>
        <dbReference type="ARBA" id="ARBA00022448"/>
    </source>
</evidence>
<gene>
    <name evidence="5" type="ORF">QTP81_13435</name>
</gene>